<feature type="transmembrane region" description="Helical" evidence="2">
    <location>
        <begin position="305"/>
        <end position="323"/>
    </location>
</feature>
<dbReference type="AlphaFoldDB" id="A0A367YXG1"/>
<comment type="caution">
    <text evidence="3">The sequence shown here is derived from an EMBL/GenBank/DDBJ whole genome shotgun (WGS) entry which is preliminary data.</text>
</comment>
<dbReference type="EMBL" id="QOUI01000002">
    <property type="protein sequence ID" value="RCK70586.1"/>
    <property type="molecule type" value="Genomic_DNA"/>
</dbReference>
<feature type="transmembrane region" description="Helical" evidence="2">
    <location>
        <begin position="197"/>
        <end position="214"/>
    </location>
</feature>
<sequence length="422" mass="44532">MPCPRCQTDLPEVALYCHHCGLDVRSNDVTRRKSFAVKPDEPVASFSLVSTIMPRGVTEHPQTYRLALVIALTLALGTAIFGALPLAVMIAAFAIPVVYIVYLYDVNLWEDQPVPVVALAFGLTGALALVFTLIWTLLRGATFSVGDLGLETSTSGAPEVTDFLLAALLVPVVGELLRQIGPVLLARRREFDDLMDGLTFGIISGVAFAAFDTLVKHWDLVVGGGRGVDEPGLWASLIFLEGFVKPIIMGTATGIAVAEFSGLGKGYDGFTPRYARGVAEAVIANVLYGAGIYFCGFTPDPTLGVILSVVWGLLIAAVLILRVRNVLHHGLMEAALEAEAREVVGETGELAFCRRCEMPLVPGAGFCNACGAAIKVQHRLHGRPGGTPAPSDGPPADPTAGTPAPGGTATAVSTETAREEER</sequence>
<keyword evidence="2" id="KW-1133">Transmembrane helix</keyword>
<keyword evidence="4" id="KW-1185">Reference proteome</keyword>
<feature type="region of interest" description="Disordered" evidence="1">
    <location>
        <begin position="381"/>
        <end position="422"/>
    </location>
</feature>
<accession>A0A367YXG1</accession>
<reference evidence="3 4" key="1">
    <citation type="submission" date="2018-07" db="EMBL/GenBank/DDBJ databases">
        <title>Desertimonas flava gen. nov. sp. nov.</title>
        <authorList>
            <person name="Liu S."/>
        </authorList>
    </citation>
    <scope>NUCLEOTIDE SEQUENCE [LARGE SCALE GENOMIC DNA]</scope>
    <source>
        <strain evidence="3 4">16Sb5-5</strain>
    </source>
</reference>
<feature type="transmembrane region" description="Helical" evidence="2">
    <location>
        <begin position="234"/>
        <end position="257"/>
    </location>
</feature>
<evidence type="ECO:0000313" key="4">
    <source>
        <dbReference type="Proteomes" id="UP000252770"/>
    </source>
</evidence>
<evidence type="ECO:0000256" key="1">
    <source>
        <dbReference type="SAM" id="MobiDB-lite"/>
    </source>
</evidence>
<keyword evidence="2" id="KW-0812">Transmembrane</keyword>
<dbReference type="RefSeq" id="WP_114125358.1">
    <property type="nucleotide sequence ID" value="NZ_QOUI01000002.1"/>
</dbReference>
<organism evidence="3 4">
    <name type="scientific">Desertihabitans brevis</name>
    <dbReference type="NCBI Taxonomy" id="2268447"/>
    <lineage>
        <taxon>Bacteria</taxon>
        <taxon>Bacillati</taxon>
        <taxon>Actinomycetota</taxon>
        <taxon>Actinomycetes</taxon>
        <taxon>Propionibacteriales</taxon>
        <taxon>Propionibacteriaceae</taxon>
        <taxon>Desertihabitans</taxon>
    </lineage>
</organism>
<keyword evidence="2" id="KW-0472">Membrane</keyword>
<proteinExistence type="predicted"/>
<feature type="compositionally biased region" description="Low complexity" evidence="1">
    <location>
        <begin position="398"/>
        <end position="411"/>
    </location>
</feature>
<evidence type="ECO:0000313" key="3">
    <source>
        <dbReference type="EMBL" id="RCK70586.1"/>
    </source>
</evidence>
<dbReference type="Proteomes" id="UP000252770">
    <property type="component" value="Unassembled WGS sequence"/>
</dbReference>
<keyword evidence="3" id="KW-0645">Protease</keyword>
<feature type="transmembrane region" description="Helical" evidence="2">
    <location>
        <begin position="116"/>
        <end position="138"/>
    </location>
</feature>
<feature type="transmembrane region" description="Helical" evidence="2">
    <location>
        <begin position="63"/>
        <end position="81"/>
    </location>
</feature>
<feature type="transmembrane region" description="Helical" evidence="2">
    <location>
        <begin position="278"/>
        <end position="299"/>
    </location>
</feature>
<keyword evidence="3" id="KW-0482">Metalloprotease</keyword>
<name>A0A367YXG1_9ACTN</name>
<dbReference type="InterPro" id="IPR026898">
    <property type="entry name" value="PrsW"/>
</dbReference>
<protein>
    <submittedName>
        <fullName evidence="3">PrsW family intramembrane metalloprotease</fullName>
    </submittedName>
</protein>
<dbReference type="GO" id="GO:0008237">
    <property type="term" value="F:metallopeptidase activity"/>
    <property type="evidence" value="ECO:0007669"/>
    <property type="project" value="UniProtKB-KW"/>
</dbReference>
<dbReference type="Pfam" id="PF13367">
    <property type="entry name" value="PrsW-protease"/>
    <property type="match status" value="1"/>
</dbReference>
<keyword evidence="3" id="KW-0378">Hydrolase</keyword>
<dbReference type="GO" id="GO:0006508">
    <property type="term" value="P:proteolysis"/>
    <property type="evidence" value="ECO:0007669"/>
    <property type="project" value="UniProtKB-KW"/>
</dbReference>
<evidence type="ECO:0000256" key="2">
    <source>
        <dbReference type="SAM" id="Phobius"/>
    </source>
</evidence>
<gene>
    <name evidence="3" type="ORF">DT076_03935</name>
</gene>